<accession>A0AAE0KXV8</accession>
<comment type="caution">
    <text evidence="2">The sequence shown here is derived from an EMBL/GenBank/DDBJ whole genome shotgun (WGS) entry which is preliminary data.</text>
</comment>
<dbReference type="PANTHER" id="PTHR43827:SF8">
    <property type="entry name" value="ALDO_KETO REDUCTASE FAMILY PROTEIN"/>
    <property type="match status" value="1"/>
</dbReference>
<dbReference type="Proteomes" id="UP001190700">
    <property type="component" value="Unassembled WGS sequence"/>
</dbReference>
<evidence type="ECO:0000256" key="1">
    <source>
        <dbReference type="SAM" id="MobiDB-lite"/>
    </source>
</evidence>
<proteinExistence type="predicted"/>
<dbReference type="Gene3D" id="3.20.20.100">
    <property type="entry name" value="NADP-dependent oxidoreductase domain"/>
    <property type="match status" value="1"/>
</dbReference>
<dbReference type="GO" id="GO:0016491">
    <property type="term" value="F:oxidoreductase activity"/>
    <property type="evidence" value="ECO:0007669"/>
    <property type="project" value="InterPro"/>
</dbReference>
<dbReference type="InterPro" id="IPR020471">
    <property type="entry name" value="AKR"/>
</dbReference>
<dbReference type="EMBL" id="LGRX02014362">
    <property type="protein sequence ID" value="KAK3264781.1"/>
    <property type="molecule type" value="Genomic_DNA"/>
</dbReference>
<name>A0AAE0KXV8_9CHLO</name>
<gene>
    <name evidence="2" type="ORF">CYMTET_26505</name>
</gene>
<organism evidence="2 3">
    <name type="scientific">Cymbomonas tetramitiformis</name>
    <dbReference type="NCBI Taxonomy" id="36881"/>
    <lineage>
        <taxon>Eukaryota</taxon>
        <taxon>Viridiplantae</taxon>
        <taxon>Chlorophyta</taxon>
        <taxon>Pyramimonadophyceae</taxon>
        <taxon>Pyramimonadales</taxon>
        <taxon>Pyramimonadaceae</taxon>
        <taxon>Cymbomonas</taxon>
    </lineage>
</organism>
<sequence length="235" mass="25709">MLSAPGLTDQSAEPPGANRTLRSQRCPPAGQLFGRSQGLRSFHTAGTLPPPSEGQGPPTFETESEQSLAGVPREGSLQKKRDAASDPGLYFRVNGASEAQSCNAAKTFWVNLPQLQHLIAKAEVRPSFVQNRCYAATGWDKSIRDLCRAHGIVYQGFSLLTANRHVLRHNSVMQAARGLDMTAEQLIFRFAVQVGMIPLTGTTSERHMKEDLRAVNGVELSSDLIQMLETTFMNE</sequence>
<evidence type="ECO:0000313" key="3">
    <source>
        <dbReference type="Proteomes" id="UP001190700"/>
    </source>
</evidence>
<feature type="region of interest" description="Disordered" evidence="1">
    <location>
        <begin position="1"/>
        <end position="82"/>
    </location>
</feature>
<keyword evidence="3" id="KW-1185">Reference proteome</keyword>
<dbReference type="PANTHER" id="PTHR43827">
    <property type="entry name" value="2,5-DIKETO-D-GLUCONIC ACID REDUCTASE"/>
    <property type="match status" value="1"/>
</dbReference>
<reference evidence="2 3" key="1">
    <citation type="journal article" date="2015" name="Genome Biol. Evol.">
        <title>Comparative Genomics of a Bacterivorous Green Alga Reveals Evolutionary Causalities and Consequences of Phago-Mixotrophic Mode of Nutrition.</title>
        <authorList>
            <person name="Burns J.A."/>
            <person name="Paasch A."/>
            <person name="Narechania A."/>
            <person name="Kim E."/>
        </authorList>
    </citation>
    <scope>NUCLEOTIDE SEQUENCE [LARGE SCALE GENOMIC DNA]</scope>
    <source>
        <strain evidence="2 3">PLY_AMNH</strain>
    </source>
</reference>
<dbReference type="AlphaFoldDB" id="A0AAE0KXV8"/>
<evidence type="ECO:0000313" key="2">
    <source>
        <dbReference type="EMBL" id="KAK3264781.1"/>
    </source>
</evidence>
<dbReference type="SUPFAM" id="SSF51430">
    <property type="entry name" value="NAD(P)-linked oxidoreductase"/>
    <property type="match status" value="1"/>
</dbReference>
<dbReference type="InterPro" id="IPR036812">
    <property type="entry name" value="NAD(P)_OxRdtase_dom_sf"/>
</dbReference>
<protein>
    <recommendedName>
        <fullName evidence="4">NADP-dependent oxidoreductase domain-containing protein</fullName>
    </recommendedName>
</protein>
<evidence type="ECO:0008006" key="4">
    <source>
        <dbReference type="Google" id="ProtNLM"/>
    </source>
</evidence>